<dbReference type="FunFam" id="2.60.120.10:FF:000123">
    <property type="entry name" value="cGMP-dependent protein kinase 14-1"/>
    <property type="match status" value="1"/>
</dbReference>
<keyword evidence="7" id="KW-0723">Serine/threonine-protein kinase</keyword>
<evidence type="ECO:0000256" key="12">
    <source>
        <dbReference type="ARBA" id="ARBA00022777"/>
    </source>
</evidence>
<feature type="domain" description="Protein kinase" evidence="20">
    <location>
        <begin position="438"/>
        <end position="697"/>
    </location>
</feature>
<dbReference type="InterPro" id="IPR011009">
    <property type="entry name" value="Kinase-like_dom_sf"/>
</dbReference>
<dbReference type="Pfam" id="PF00027">
    <property type="entry name" value="cNMP_binding"/>
    <property type="match status" value="2"/>
</dbReference>
<dbReference type="SMART" id="SM00220">
    <property type="entry name" value="S_TKc"/>
    <property type="match status" value="1"/>
</dbReference>
<comment type="cofactor">
    <cofactor evidence="1">
        <name>Mg(2+)</name>
        <dbReference type="ChEBI" id="CHEBI:18420"/>
    </cofactor>
</comment>
<dbReference type="InterPro" id="IPR000961">
    <property type="entry name" value="AGC-kinase_C"/>
</dbReference>
<evidence type="ECO:0000259" key="21">
    <source>
        <dbReference type="PROSITE" id="PS50042"/>
    </source>
</evidence>
<dbReference type="PROSITE" id="PS51285">
    <property type="entry name" value="AGC_KINASE_CTER"/>
    <property type="match status" value="1"/>
</dbReference>
<evidence type="ECO:0000256" key="19">
    <source>
        <dbReference type="ARBA" id="ARBA00047462"/>
    </source>
</evidence>
<evidence type="ECO:0000256" key="17">
    <source>
        <dbReference type="ARBA" id="ARBA00024113"/>
    </source>
</evidence>
<keyword evidence="8" id="KW-0140">cGMP</keyword>
<dbReference type="InterPro" id="IPR000719">
    <property type="entry name" value="Prot_kinase_dom"/>
</dbReference>
<evidence type="ECO:0000259" key="20">
    <source>
        <dbReference type="PROSITE" id="PS50011"/>
    </source>
</evidence>
<comment type="similarity">
    <text evidence="3">Belongs to the protein kinase superfamily. AGC Ser/Thr protein kinase family. cGMP subfamily.</text>
</comment>
<evidence type="ECO:0000256" key="18">
    <source>
        <dbReference type="ARBA" id="ARBA00047298"/>
    </source>
</evidence>
<name>Q3SEM4_PARTE</name>
<dbReference type="PROSITE" id="PS00108">
    <property type="entry name" value="PROTEIN_KINASE_ST"/>
    <property type="match status" value="1"/>
</dbReference>
<reference evidence="23" key="1">
    <citation type="submission" date="2004-11" db="EMBL/GenBank/DDBJ databases">
        <authorList>
            <person name="Genoscope"/>
        </authorList>
    </citation>
    <scope>NUCLEOTIDE SEQUENCE</scope>
</reference>
<evidence type="ECO:0000256" key="11">
    <source>
        <dbReference type="ARBA" id="ARBA00022741"/>
    </source>
</evidence>
<dbReference type="PANTHER" id="PTHR24353:SF37">
    <property type="entry name" value="CAMP-DEPENDENT PROTEIN KINASE CATALYTIC SUBUNIT PRKX"/>
    <property type="match status" value="1"/>
</dbReference>
<evidence type="ECO:0000256" key="1">
    <source>
        <dbReference type="ARBA" id="ARBA00001946"/>
    </source>
</evidence>
<dbReference type="InterPro" id="IPR000595">
    <property type="entry name" value="cNMP-bd_dom"/>
</dbReference>
<sequence>MDIDEQKNDEEIIQANVFSLNIKDSEDQKFNNLNLPENMKIVEFKQGLNETSFIIQSLKLHFIFYNLSEEEFRTQVANKMFYCEAQSGTYLFRQGDQAQCFFIIHRGSMGVTVDDIPKRELRAGEGFGELALLYTSPRSASVKCFENCFLFGIDRVSFRRAVEDKILQEYEENRKFLENVRFFYDLTNEQKDAIASILKTLKFYRQQMVVTEGDPGSSFYIIKDGTAMVTKNGKEMKKLHKGDTFGEQSLFYNTMRQMSVMAEDDVTCLVVGRDALTKLLGDQIHIVTFRNLLKWAFEKNALLQKLTKTQIEKTINQLKLTLYRAGDIIMKKGTSVQQKIIVVVEGCVKKNKSGIVIATKGQVWGEEYFLIINKNKLLDDDIVMETDGVLAEMSHENFIDSIGGFLEEVIKKNEKSQDKKLKSQIKQNNYQSIKKSDLIFIKQLAVGQFGPVYLVKAKSNQQLFTLKTYNKSDIKSYQLERFFETEKQILESLQSPFIIKFYRTFQDDYDLFLLLEFVNGKELYDVIRDIGLLSSYDSQLYIASMILIVESFYKSKIIHRDIKPENFMVDSKGYLKLIDVGIAKPFSSKSELNRTFTIIGTPYYMAPEVICGKGYNNLVDLWSIGICLFEFLCGYVPFGEDAEDPYEIYEQIIKNDIIYPQYFKEKKAKKLIEQLLSRIPEVRLGNSFANLKGHQWFENFDWDKLIDQDIPNRYIPNQDQLITNVDIKQADQQYRMVDEEIKHEQQSRQTLEKIVFDGPLNDF</sequence>
<dbReference type="GO" id="GO:0046872">
    <property type="term" value="F:metal ion binding"/>
    <property type="evidence" value="ECO:0007669"/>
    <property type="project" value="UniProtKB-KW"/>
</dbReference>
<dbReference type="SMART" id="SM00100">
    <property type="entry name" value="cNMP"/>
    <property type="match status" value="2"/>
</dbReference>
<keyword evidence="9" id="KW-0808">Transferase</keyword>
<feature type="domain" description="Cyclic nucleotide-binding" evidence="21">
    <location>
        <begin position="64"/>
        <end position="179"/>
    </location>
</feature>
<dbReference type="PROSITE" id="PS50011">
    <property type="entry name" value="PROTEIN_KINASE_DOM"/>
    <property type="match status" value="1"/>
</dbReference>
<dbReference type="EMBL" id="CR855956">
    <property type="protein sequence ID" value="CAH69661.1"/>
    <property type="molecule type" value="Genomic_DNA"/>
</dbReference>
<keyword evidence="10" id="KW-0479">Metal-binding</keyword>
<dbReference type="GO" id="GO:0004692">
    <property type="term" value="F:cGMP-dependent protein kinase activity"/>
    <property type="evidence" value="ECO:0007669"/>
    <property type="project" value="UniProtKB-EC"/>
</dbReference>
<keyword evidence="13" id="KW-0067">ATP-binding</keyword>
<dbReference type="PANTHER" id="PTHR24353">
    <property type="entry name" value="CYCLIC NUCLEOTIDE-DEPENDENT PROTEIN KINASE"/>
    <property type="match status" value="1"/>
</dbReference>
<dbReference type="EC" id="2.7.11.12" evidence="5"/>
<evidence type="ECO:0000256" key="4">
    <source>
        <dbReference type="ARBA" id="ARBA00011245"/>
    </source>
</evidence>
<feature type="domain" description="Cyclic nucleotide-binding" evidence="21">
    <location>
        <begin position="302"/>
        <end position="398"/>
    </location>
</feature>
<dbReference type="Gene3D" id="3.30.200.20">
    <property type="entry name" value="Phosphorylase Kinase, domain 1"/>
    <property type="match status" value="1"/>
</dbReference>
<accession>Q3SEM4</accession>
<dbReference type="InterPro" id="IPR008271">
    <property type="entry name" value="Ser/Thr_kinase_AS"/>
</dbReference>
<dbReference type="FunFam" id="2.60.120.10:FF:000068">
    <property type="entry name" value="cGMP-dependent protein kinase"/>
    <property type="match status" value="1"/>
</dbReference>
<evidence type="ECO:0000256" key="8">
    <source>
        <dbReference type="ARBA" id="ARBA00022535"/>
    </source>
</evidence>
<dbReference type="Pfam" id="PF00069">
    <property type="entry name" value="Pkinase"/>
    <property type="match status" value="1"/>
</dbReference>
<keyword evidence="12 23" id="KW-0418">Kinase</keyword>
<reference evidence="23" key="2">
    <citation type="submission" date="2005-09" db="EMBL/GenBank/DDBJ databases">
        <title>Identification of a multigene family encoding cGMP-dependent protein kinases in Paramecium tetraurelia cells.</title>
        <authorList>
            <person name="Kissmehl R."/>
            <person name="Krueger T."/>
            <person name="Treptau T."/>
            <person name="Froissard M."/>
            <person name="Plattner H."/>
        </authorList>
    </citation>
    <scope>NUCLEOTIDE SEQUENCE</scope>
</reference>
<comment type="subunit">
    <text evidence="4">Monomer.</text>
</comment>
<dbReference type="SUPFAM" id="SSF56112">
    <property type="entry name" value="Protein kinase-like (PK-like)"/>
    <property type="match status" value="1"/>
</dbReference>
<keyword evidence="14" id="KW-0460">Magnesium</keyword>
<gene>
    <name evidence="23" type="primary">pkg12-1</name>
</gene>
<feature type="domain" description="AGC-kinase C-terminal" evidence="22">
    <location>
        <begin position="698"/>
        <end position="763"/>
    </location>
</feature>
<evidence type="ECO:0000256" key="13">
    <source>
        <dbReference type="ARBA" id="ARBA00022840"/>
    </source>
</evidence>
<evidence type="ECO:0000256" key="9">
    <source>
        <dbReference type="ARBA" id="ARBA00022679"/>
    </source>
</evidence>
<dbReference type="AlphaFoldDB" id="Q3SEM4"/>
<evidence type="ECO:0000256" key="5">
    <source>
        <dbReference type="ARBA" id="ARBA00012428"/>
    </source>
</evidence>
<keyword evidence="15" id="KW-0142">cGMP-binding</keyword>
<dbReference type="Gene3D" id="1.10.510.10">
    <property type="entry name" value="Transferase(Phosphotransferase) domain 1"/>
    <property type="match status" value="1"/>
</dbReference>
<dbReference type="InterPro" id="IPR018490">
    <property type="entry name" value="cNMP-bd_dom_sf"/>
</dbReference>
<dbReference type="PROSITE" id="PS50042">
    <property type="entry name" value="CNMP_BINDING_3"/>
    <property type="match status" value="3"/>
</dbReference>
<evidence type="ECO:0000256" key="3">
    <source>
        <dbReference type="ARBA" id="ARBA00006352"/>
    </source>
</evidence>
<dbReference type="GO" id="GO:0005524">
    <property type="term" value="F:ATP binding"/>
    <property type="evidence" value="ECO:0007669"/>
    <property type="project" value="UniProtKB-KW"/>
</dbReference>
<evidence type="ECO:0000313" key="23">
    <source>
        <dbReference type="EMBL" id="CAH69661.1"/>
    </source>
</evidence>
<dbReference type="SUPFAM" id="SSF51206">
    <property type="entry name" value="cAMP-binding domain-like"/>
    <property type="match status" value="3"/>
</dbReference>
<evidence type="ECO:0000256" key="6">
    <source>
        <dbReference type="ARBA" id="ARBA00022490"/>
    </source>
</evidence>
<keyword evidence="6" id="KW-0963">Cytoplasm</keyword>
<dbReference type="GO" id="GO:0012505">
    <property type="term" value="C:endomembrane system"/>
    <property type="evidence" value="ECO:0007669"/>
    <property type="project" value="UniProtKB-SubCell"/>
</dbReference>
<evidence type="ECO:0000256" key="10">
    <source>
        <dbReference type="ARBA" id="ARBA00022723"/>
    </source>
</evidence>
<evidence type="ECO:0000259" key="22">
    <source>
        <dbReference type="PROSITE" id="PS51285"/>
    </source>
</evidence>
<comment type="catalytic activity">
    <reaction evidence="18">
        <text>L-threonyl-[protein] + ATP = O-phospho-L-threonyl-[protein] + ADP + H(+)</text>
        <dbReference type="Rhea" id="RHEA:46608"/>
        <dbReference type="Rhea" id="RHEA-COMP:11060"/>
        <dbReference type="Rhea" id="RHEA-COMP:11605"/>
        <dbReference type="ChEBI" id="CHEBI:15378"/>
        <dbReference type="ChEBI" id="CHEBI:30013"/>
        <dbReference type="ChEBI" id="CHEBI:30616"/>
        <dbReference type="ChEBI" id="CHEBI:61977"/>
        <dbReference type="ChEBI" id="CHEBI:456216"/>
        <dbReference type="EC" id="2.7.11.12"/>
    </reaction>
</comment>
<comment type="catalytic activity">
    <reaction evidence="19">
        <text>L-seryl-[protein] + ATP = O-phospho-L-seryl-[protein] + ADP + H(+)</text>
        <dbReference type="Rhea" id="RHEA:17989"/>
        <dbReference type="Rhea" id="RHEA-COMP:9863"/>
        <dbReference type="Rhea" id="RHEA-COMP:11604"/>
        <dbReference type="ChEBI" id="CHEBI:15378"/>
        <dbReference type="ChEBI" id="CHEBI:29999"/>
        <dbReference type="ChEBI" id="CHEBI:30616"/>
        <dbReference type="ChEBI" id="CHEBI:83421"/>
        <dbReference type="ChEBI" id="CHEBI:456216"/>
        <dbReference type="EC" id="2.7.11.12"/>
    </reaction>
</comment>
<evidence type="ECO:0000256" key="2">
    <source>
        <dbReference type="ARBA" id="ARBA00004308"/>
    </source>
</evidence>
<organism evidence="23">
    <name type="scientific">Paramecium tetraurelia</name>
    <dbReference type="NCBI Taxonomy" id="5888"/>
    <lineage>
        <taxon>Eukaryota</taxon>
        <taxon>Sar</taxon>
        <taxon>Alveolata</taxon>
        <taxon>Ciliophora</taxon>
        <taxon>Intramacronucleata</taxon>
        <taxon>Oligohymenophorea</taxon>
        <taxon>Peniculida</taxon>
        <taxon>Parameciidae</taxon>
        <taxon>Paramecium</taxon>
    </lineage>
</organism>
<dbReference type="FunFam" id="2.60.120.10:FF:000089">
    <property type="entry name" value="cGMP-dependent protein kinase 5-1"/>
    <property type="match status" value="1"/>
</dbReference>
<feature type="domain" description="Cyclic nucleotide-binding" evidence="21">
    <location>
        <begin position="182"/>
        <end position="281"/>
    </location>
</feature>
<evidence type="ECO:0000256" key="7">
    <source>
        <dbReference type="ARBA" id="ARBA00022527"/>
    </source>
</evidence>
<dbReference type="CDD" id="cd00038">
    <property type="entry name" value="CAP_ED"/>
    <property type="match status" value="2"/>
</dbReference>
<proteinExistence type="inferred from homology"/>
<keyword evidence="11" id="KW-0547">Nucleotide-binding</keyword>
<dbReference type="FunFam" id="1.10.510.10:FF:000571">
    <property type="entry name" value="Maternal embryonic leucine zipper kinase"/>
    <property type="match status" value="1"/>
</dbReference>
<evidence type="ECO:0000256" key="14">
    <source>
        <dbReference type="ARBA" id="ARBA00022842"/>
    </source>
</evidence>
<dbReference type="PROSITE" id="PS00889">
    <property type="entry name" value="CNMP_BINDING_2"/>
    <property type="match status" value="1"/>
</dbReference>
<keyword evidence="16" id="KW-0472">Membrane</keyword>
<dbReference type="InterPro" id="IPR018488">
    <property type="entry name" value="cNMP-bd_CS"/>
</dbReference>
<evidence type="ECO:0000256" key="16">
    <source>
        <dbReference type="ARBA" id="ARBA00023136"/>
    </source>
</evidence>
<dbReference type="Gene3D" id="2.60.120.10">
    <property type="entry name" value="Jelly Rolls"/>
    <property type="match status" value="3"/>
</dbReference>
<dbReference type="GO" id="GO:0030553">
    <property type="term" value="F:cGMP binding"/>
    <property type="evidence" value="ECO:0007669"/>
    <property type="project" value="UniProtKB-KW"/>
</dbReference>
<comment type="subcellular location">
    <subcellularLocation>
        <location evidence="2">Endomembrane system</location>
    </subcellularLocation>
</comment>
<protein>
    <recommendedName>
        <fullName evidence="17">cGMP-dependent protein kinase</fullName>
        <ecNumber evidence="5">2.7.11.12</ecNumber>
    </recommendedName>
</protein>
<dbReference type="PROSITE" id="PS00888">
    <property type="entry name" value="CNMP_BINDING_1"/>
    <property type="match status" value="1"/>
</dbReference>
<evidence type="ECO:0000256" key="15">
    <source>
        <dbReference type="ARBA" id="ARBA00022992"/>
    </source>
</evidence>
<dbReference type="InterPro" id="IPR014710">
    <property type="entry name" value="RmlC-like_jellyroll"/>
</dbReference>